<sequence>MSNDDPQRGEGEYTDWERPGQGDDVSAPDIGPDKEEPPPPPSEWRGELIRDHIRERLGVSAQQWYVIETALLVLPYPLFVLIYLTYPVNEMLFLLSTLVYSLIAVYVGFLS</sequence>
<keyword evidence="2" id="KW-0472">Membrane</keyword>
<proteinExistence type="predicted"/>
<evidence type="ECO:0000313" key="3">
    <source>
        <dbReference type="EMBL" id="SFQ18872.1"/>
    </source>
</evidence>
<name>A0A1I5WGH6_9EURY</name>
<feature type="transmembrane region" description="Helical" evidence="2">
    <location>
        <begin position="92"/>
        <end position="110"/>
    </location>
</feature>
<feature type="compositionally biased region" description="Basic and acidic residues" evidence="1">
    <location>
        <begin position="1"/>
        <end position="21"/>
    </location>
</feature>
<dbReference type="RefSeq" id="WP_074880923.1">
    <property type="nucleotide sequence ID" value="NZ_FOXI01000030.1"/>
</dbReference>
<feature type="transmembrane region" description="Helical" evidence="2">
    <location>
        <begin position="64"/>
        <end position="86"/>
    </location>
</feature>
<evidence type="ECO:0000313" key="4">
    <source>
        <dbReference type="Proteomes" id="UP000183769"/>
    </source>
</evidence>
<dbReference type="EMBL" id="FOXI01000030">
    <property type="protein sequence ID" value="SFQ18872.1"/>
    <property type="molecule type" value="Genomic_DNA"/>
</dbReference>
<keyword evidence="2" id="KW-1133">Transmembrane helix</keyword>
<dbReference type="OrthoDB" id="327703at2157"/>
<evidence type="ECO:0000256" key="2">
    <source>
        <dbReference type="SAM" id="Phobius"/>
    </source>
</evidence>
<feature type="region of interest" description="Disordered" evidence="1">
    <location>
        <begin position="1"/>
        <end position="45"/>
    </location>
</feature>
<reference evidence="4" key="1">
    <citation type="submission" date="2016-10" db="EMBL/GenBank/DDBJ databases">
        <authorList>
            <person name="Varghese N."/>
            <person name="Submissions S."/>
        </authorList>
    </citation>
    <scope>NUCLEOTIDE SEQUENCE [LARGE SCALE GENOMIC DNA]</scope>
    <source>
        <strain evidence="4">CGMCC 1.10329</strain>
    </source>
</reference>
<evidence type="ECO:0000256" key="1">
    <source>
        <dbReference type="SAM" id="MobiDB-lite"/>
    </source>
</evidence>
<dbReference type="AlphaFoldDB" id="A0A1I5WGH6"/>
<organism evidence="3 4">
    <name type="scientific">Halolamina pelagica</name>
    <dbReference type="NCBI Taxonomy" id="699431"/>
    <lineage>
        <taxon>Archaea</taxon>
        <taxon>Methanobacteriati</taxon>
        <taxon>Methanobacteriota</taxon>
        <taxon>Stenosarchaea group</taxon>
        <taxon>Halobacteria</taxon>
        <taxon>Halobacteriales</taxon>
        <taxon>Haloferacaceae</taxon>
    </lineage>
</organism>
<gene>
    <name evidence="3" type="ORF">SAMN05216277_1307</name>
</gene>
<keyword evidence="2" id="KW-0812">Transmembrane</keyword>
<accession>A0A1I5WGH6</accession>
<dbReference type="Proteomes" id="UP000183769">
    <property type="component" value="Unassembled WGS sequence"/>
</dbReference>
<keyword evidence="4" id="KW-1185">Reference proteome</keyword>
<protein>
    <submittedName>
        <fullName evidence="3">Uncharacterized protein</fullName>
    </submittedName>
</protein>